<dbReference type="NCBIfam" id="TIGR00199">
    <property type="entry name" value="PncC_domain"/>
    <property type="match status" value="1"/>
</dbReference>
<reference evidence="7 8" key="1">
    <citation type="submission" date="2015-09" db="EMBL/GenBank/DDBJ databases">
        <authorList>
            <consortium name="Pathogen Informatics"/>
        </authorList>
    </citation>
    <scope>NUCLEOTIDE SEQUENCE [LARGE SCALE GENOMIC DNA]</scope>
    <source>
        <strain evidence="3 8">2789STDY5834835</strain>
        <strain evidence="2 7">2789STDY5834966</strain>
    </source>
</reference>
<dbReference type="EMBL" id="QSEP01000118">
    <property type="protein sequence ID" value="RGZ78878.1"/>
    <property type="molecule type" value="Genomic_DNA"/>
</dbReference>
<dbReference type="InterPro" id="IPR036653">
    <property type="entry name" value="CinA-like_C"/>
</dbReference>
<dbReference type="AlphaFoldDB" id="A0A173X959"/>
<dbReference type="OrthoDB" id="9801454at2"/>
<reference evidence="9 10" key="2">
    <citation type="submission" date="2018-08" db="EMBL/GenBank/DDBJ databases">
        <title>A genome reference for cultivated species of the human gut microbiota.</title>
        <authorList>
            <person name="Zou Y."/>
            <person name="Xue W."/>
            <person name="Luo G."/>
        </authorList>
    </citation>
    <scope>NUCLEOTIDE SEQUENCE [LARGE SCALE GENOMIC DNA]</scope>
    <source>
        <strain evidence="6 10">AF31-17AC</strain>
        <strain evidence="5 9">AF45-14BH</strain>
        <strain evidence="4 11">AM48-23BH</strain>
    </source>
</reference>
<evidence type="ECO:0000313" key="6">
    <source>
        <dbReference type="EMBL" id="RHN15884.1"/>
    </source>
</evidence>
<dbReference type="GO" id="GO:0016787">
    <property type="term" value="F:hydrolase activity"/>
    <property type="evidence" value="ECO:0007669"/>
    <property type="project" value="UniProtKB-KW"/>
</dbReference>
<evidence type="ECO:0000313" key="11">
    <source>
        <dbReference type="Proteomes" id="UP000286561"/>
    </source>
</evidence>
<feature type="domain" description="CinA C-terminal" evidence="1">
    <location>
        <begin position="10"/>
        <end position="160"/>
    </location>
</feature>
<gene>
    <name evidence="3" type="primary">ygaD</name>
    <name evidence="5" type="ORF">DW068_08920</name>
    <name evidence="4" type="ORF">DW972_13025</name>
    <name evidence="6" type="ORF">DWZ29_04170</name>
    <name evidence="3" type="ORF">ERS852450_00060</name>
    <name evidence="2" type="ORF">ERS852578_00589</name>
</gene>
<dbReference type="InterPro" id="IPR008136">
    <property type="entry name" value="CinA_C"/>
</dbReference>
<dbReference type="Gene3D" id="3.90.950.20">
    <property type="entry name" value="CinA-like"/>
    <property type="match status" value="1"/>
</dbReference>
<dbReference type="Pfam" id="PF02464">
    <property type="entry name" value="CinA"/>
    <property type="match status" value="1"/>
</dbReference>
<organism evidence="3 8">
    <name type="scientific">Anaerobutyricum hallii</name>
    <dbReference type="NCBI Taxonomy" id="39488"/>
    <lineage>
        <taxon>Bacteria</taxon>
        <taxon>Bacillati</taxon>
        <taxon>Bacillota</taxon>
        <taxon>Clostridia</taxon>
        <taxon>Lachnospirales</taxon>
        <taxon>Lachnospiraceae</taxon>
        <taxon>Anaerobutyricum</taxon>
    </lineage>
</organism>
<evidence type="ECO:0000313" key="4">
    <source>
        <dbReference type="EMBL" id="RGZ78878.1"/>
    </source>
</evidence>
<dbReference type="Proteomes" id="UP000095679">
    <property type="component" value="Unassembled WGS sequence"/>
</dbReference>
<dbReference type="EMBL" id="CYYC01000005">
    <property type="protein sequence ID" value="CUM84158.1"/>
    <property type="molecule type" value="Genomic_DNA"/>
</dbReference>
<evidence type="ECO:0000313" key="2">
    <source>
        <dbReference type="EMBL" id="CUM84158.1"/>
    </source>
</evidence>
<dbReference type="Proteomes" id="UP000283700">
    <property type="component" value="Unassembled WGS sequence"/>
</dbReference>
<sequence length="168" mass="17902">MSSDRIMAEEPIEKKITRILIHRKMTVTAAESCTGGLVAGTLVNADGISEVFKESYVTYSNEAKHKLLGVKKETLEKYGAVSRQTAAEMAEGAVRAAGADASVVTTGVAGPGGGTEEKPVGLVYIGCCVKGRTIVKRCFYGGNRQGVRHSAVKEALEILYCQLLADKY</sequence>
<proteinExistence type="predicted"/>
<dbReference type="Proteomes" id="UP000286561">
    <property type="component" value="Unassembled WGS sequence"/>
</dbReference>
<accession>A0A173X959</accession>
<evidence type="ECO:0000313" key="9">
    <source>
        <dbReference type="Proteomes" id="UP000283497"/>
    </source>
</evidence>
<dbReference type="RefSeq" id="WP_005350146.1">
    <property type="nucleotide sequence ID" value="NZ_CAKXER010000040.1"/>
</dbReference>
<evidence type="ECO:0000313" key="10">
    <source>
        <dbReference type="Proteomes" id="UP000283700"/>
    </source>
</evidence>
<dbReference type="SUPFAM" id="SSF142433">
    <property type="entry name" value="CinA-like"/>
    <property type="match status" value="1"/>
</dbReference>
<dbReference type="EMBL" id="CYZL01000001">
    <property type="protein sequence ID" value="CUN48193.1"/>
    <property type="molecule type" value="Genomic_DNA"/>
</dbReference>
<evidence type="ECO:0000313" key="3">
    <source>
        <dbReference type="EMBL" id="CUN48193.1"/>
    </source>
</evidence>
<name>A0A173X959_9FIRM</name>
<dbReference type="EMBL" id="QRQO01000007">
    <property type="protein sequence ID" value="RHN15884.1"/>
    <property type="molecule type" value="Genomic_DNA"/>
</dbReference>
<keyword evidence="4" id="KW-0378">Hydrolase</keyword>
<dbReference type="Proteomes" id="UP000283497">
    <property type="component" value="Unassembled WGS sequence"/>
</dbReference>
<dbReference type="EMBL" id="QRNJ01000031">
    <property type="protein sequence ID" value="RHK38792.1"/>
    <property type="molecule type" value="Genomic_DNA"/>
</dbReference>
<evidence type="ECO:0000259" key="1">
    <source>
        <dbReference type="Pfam" id="PF02464"/>
    </source>
</evidence>
<evidence type="ECO:0000313" key="8">
    <source>
        <dbReference type="Proteomes" id="UP000095679"/>
    </source>
</evidence>
<dbReference type="Proteomes" id="UP000095390">
    <property type="component" value="Unassembled WGS sequence"/>
</dbReference>
<protein>
    <submittedName>
        <fullName evidence="3">Competence damage-inducible protein A</fullName>
    </submittedName>
    <submittedName>
        <fullName evidence="4">Nicotinamide-nucleotide amidohydrolase family protein</fullName>
    </submittedName>
</protein>
<dbReference type="GeneID" id="75048337"/>
<evidence type="ECO:0000313" key="7">
    <source>
        <dbReference type="Proteomes" id="UP000095390"/>
    </source>
</evidence>
<evidence type="ECO:0000313" key="5">
    <source>
        <dbReference type="EMBL" id="RHK38792.1"/>
    </source>
</evidence>